<evidence type="ECO:0000256" key="1">
    <source>
        <dbReference type="ARBA" id="ARBA00006226"/>
    </source>
</evidence>
<dbReference type="HOGENOM" id="CLU_147162_11_0_6"/>
<comment type="similarity">
    <text evidence="1">Belongs to the RelE toxin family.</text>
</comment>
<dbReference type="EMBL" id="JH109153">
    <property type="protein sequence ID" value="EGW20960.1"/>
    <property type="molecule type" value="Genomic_DNA"/>
</dbReference>
<dbReference type="InterPro" id="IPR007712">
    <property type="entry name" value="RelE/ParE_toxin"/>
</dbReference>
<dbReference type="InterPro" id="IPR051803">
    <property type="entry name" value="TA_system_RelE-like_toxin"/>
</dbReference>
<organism evidence="3 4">
    <name type="scientific">Methylobacter tundripaludum (strain ATCC BAA-1195 / DSM 17260 / SV96)</name>
    <dbReference type="NCBI Taxonomy" id="697282"/>
    <lineage>
        <taxon>Bacteria</taxon>
        <taxon>Pseudomonadati</taxon>
        <taxon>Pseudomonadota</taxon>
        <taxon>Gammaproteobacteria</taxon>
        <taxon>Methylococcales</taxon>
        <taxon>Methylococcaceae</taxon>
        <taxon>Methylobacter</taxon>
    </lineage>
</organism>
<proteinExistence type="inferred from homology"/>
<dbReference type="Proteomes" id="UP000004664">
    <property type="component" value="Unassembled WGS sequence"/>
</dbReference>
<dbReference type="InterPro" id="IPR035093">
    <property type="entry name" value="RelE/ParE_toxin_dom_sf"/>
</dbReference>
<dbReference type="Pfam" id="PF05016">
    <property type="entry name" value="ParE_toxin"/>
    <property type="match status" value="1"/>
</dbReference>
<keyword evidence="4" id="KW-1185">Reference proteome</keyword>
<keyword evidence="2" id="KW-1277">Toxin-antitoxin system</keyword>
<evidence type="ECO:0000313" key="3">
    <source>
        <dbReference type="EMBL" id="EGW20960.1"/>
    </source>
</evidence>
<dbReference type="PANTHER" id="PTHR33755">
    <property type="entry name" value="TOXIN PARE1-RELATED"/>
    <property type="match status" value="1"/>
</dbReference>
<gene>
    <name evidence="3" type="ORF">Mettu_4113</name>
</gene>
<sequence length="97" mass="11370">MKFVLLPSAKEDLKEIRQYISKENPTASKMVSERIKKALLMLTEQPLIGHVTDDEEVLEWHIPGLPYTLPYRIVNNEIQILRVFHEAQNRPGKWECN</sequence>
<dbReference type="Gene3D" id="3.30.2310.20">
    <property type="entry name" value="RelE-like"/>
    <property type="match status" value="1"/>
</dbReference>
<dbReference type="RefSeq" id="WP_006893418.1">
    <property type="nucleotide sequence ID" value="NZ_JH109153.1"/>
</dbReference>
<dbReference type="OrthoDB" id="9798046at2"/>
<dbReference type="eggNOG" id="COG3668">
    <property type="taxonomic scope" value="Bacteria"/>
</dbReference>
<dbReference type="STRING" id="697282.Mettu_4113"/>
<reference evidence="3 4" key="1">
    <citation type="submission" date="2011-06" db="EMBL/GenBank/DDBJ databases">
        <title>Genomic sequence of Methylobacter tundripaludum SV96.</title>
        <authorList>
            <consortium name="US DOE Joint Genome Institute"/>
            <person name="Lucas S."/>
            <person name="Han J."/>
            <person name="Lapidus A."/>
            <person name="Cheng J.-F."/>
            <person name="Goodwin L."/>
            <person name="Pitluck S."/>
            <person name="Held B."/>
            <person name="Detter J.C."/>
            <person name="Han C."/>
            <person name="Tapia R."/>
            <person name="Land M."/>
            <person name="Hauser L."/>
            <person name="Kyrpides N."/>
            <person name="Ivanova N."/>
            <person name="Ovchinnikova G."/>
            <person name="Pagani I."/>
            <person name="Klotz M.G."/>
            <person name="Dispirito A.A."/>
            <person name="Murrell J.C."/>
            <person name="Dunfield P."/>
            <person name="Kalyuzhnaya M.G."/>
            <person name="Svenning M."/>
            <person name="Trotsenko Y.A."/>
            <person name="Stein L.Y."/>
            <person name="Woyke T."/>
        </authorList>
    </citation>
    <scope>NUCLEOTIDE SEQUENCE [LARGE SCALE GENOMIC DNA]</scope>
    <source>
        <strain evidence="4">ATCC BAA-1195 / DSM 17260 / SV96</strain>
    </source>
</reference>
<accession>G3J188</accession>
<protein>
    <submittedName>
        <fullName evidence="3">Addiction module toxin, RelE/StbE family</fullName>
    </submittedName>
</protein>
<name>G3J188_METTV</name>
<evidence type="ECO:0000256" key="2">
    <source>
        <dbReference type="ARBA" id="ARBA00022649"/>
    </source>
</evidence>
<dbReference type="NCBIfam" id="TIGR02385">
    <property type="entry name" value="RelE_StbE"/>
    <property type="match status" value="1"/>
</dbReference>
<dbReference type="AlphaFoldDB" id="G3J188"/>
<evidence type="ECO:0000313" key="4">
    <source>
        <dbReference type="Proteomes" id="UP000004664"/>
    </source>
</evidence>